<reference evidence="2 3" key="1">
    <citation type="submission" date="2022-08" db="EMBL/GenBank/DDBJ databases">
        <title>Reclassification of Massilia species as members of the genera Telluria, Duganella, Pseudoduganella, Mokoshia gen. nov. and Zemynaea gen. nov. using orthogonal and non-orthogonal genome-based approaches.</title>
        <authorList>
            <person name="Bowman J.P."/>
        </authorList>
    </citation>
    <scope>NUCLEOTIDE SEQUENCE [LARGE SCALE GENOMIC DNA]</scope>
    <source>
        <strain evidence="2 3">JCM 31607</strain>
    </source>
</reference>
<dbReference type="Proteomes" id="UP001205861">
    <property type="component" value="Unassembled WGS sequence"/>
</dbReference>
<organism evidence="2 3">
    <name type="scientific">Massilia solisilvae</name>
    <dbReference type="NCBI Taxonomy" id="1811225"/>
    <lineage>
        <taxon>Bacteria</taxon>
        <taxon>Pseudomonadati</taxon>
        <taxon>Pseudomonadota</taxon>
        <taxon>Betaproteobacteria</taxon>
        <taxon>Burkholderiales</taxon>
        <taxon>Oxalobacteraceae</taxon>
        <taxon>Telluria group</taxon>
        <taxon>Massilia</taxon>
    </lineage>
</organism>
<gene>
    <name evidence="2" type="ORF">NX773_09755</name>
</gene>
<sequence length="43" mass="4396">MKTLATDRALVTAWLLAQGGLQMPTQQASPAPAAPTQAPPAHS</sequence>
<evidence type="ECO:0000313" key="2">
    <source>
        <dbReference type="EMBL" id="MCS0608446.1"/>
    </source>
</evidence>
<evidence type="ECO:0000256" key="1">
    <source>
        <dbReference type="SAM" id="MobiDB-lite"/>
    </source>
</evidence>
<feature type="region of interest" description="Disordered" evidence="1">
    <location>
        <begin position="23"/>
        <end position="43"/>
    </location>
</feature>
<name>A0ABT2BJ39_9BURK</name>
<comment type="caution">
    <text evidence="2">The sequence shown here is derived from an EMBL/GenBank/DDBJ whole genome shotgun (WGS) entry which is preliminary data.</text>
</comment>
<feature type="compositionally biased region" description="Low complexity" evidence="1">
    <location>
        <begin position="24"/>
        <end position="43"/>
    </location>
</feature>
<proteinExistence type="predicted"/>
<protein>
    <submittedName>
        <fullName evidence="2">Uncharacterized protein</fullName>
    </submittedName>
</protein>
<accession>A0ABT2BJ39</accession>
<evidence type="ECO:0000313" key="3">
    <source>
        <dbReference type="Proteomes" id="UP001205861"/>
    </source>
</evidence>
<keyword evidence="3" id="KW-1185">Reference proteome</keyword>
<dbReference type="RefSeq" id="WP_258856144.1">
    <property type="nucleotide sequence ID" value="NZ_JANUGV010000002.1"/>
</dbReference>
<dbReference type="EMBL" id="JANUGV010000002">
    <property type="protein sequence ID" value="MCS0608446.1"/>
    <property type="molecule type" value="Genomic_DNA"/>
</dbReference>